<dbReference type="AlphaFoldDB" id="A0A0F9D095"/>
<sequence length="75" mass="8313">MPTKPQANAWTAIIEGPNEKFGVCILPSTGRQVMVSGFSFSRDEAGRIELAINEAMIDFSQEHGKYIDELRVASR</sequence>
<evidence type="ECO:0000313" key="1">
    <source>
        <dbReference type="EMBL" id="KKL11256.1"/>
    </source>
</evidence>
<name>A0A0F9D095_9ZZZZ</name>
<accession>A0A0F9D095</accession>
<gene>
    <name evidence="1" type="ORF">LCGC14_2547630</name>
</gene>
<dbReference type="EMBL" id="LAZR01041731">
    <property type="protein sequence ID" value="KKL11256.1"/>
    <property type="molecule type" value="Genomic_DNA"/>
</dbReference>
<proteinExistence type="predicted"/>
<reference evidence="1" key="1">
    <citation type="journal article" date="2015" name="Nature">
        <title>Complex archaea that bridge the gap between prokaryotes and eukaryotes.</title>
        <authorList>
            <person name="Spang A."/>
            <person name="Saw J.H."/>
            <person name="Jorgensen S.L."/>
            <person name="Zaremba-Niedzwiedzka K."/>
            <person name="Martijn J."/>
            <person name="Lind A.E."/>
            <person name="van Eijk R."/>
            <person name="Schleper C."/>
            <person name="Guy L."/>
            <person name="Ettema T.J."/>
        </authorList>
    </citation>
    <scope>NUCLEOTIDE SEQUENCE</scope>
</reference>
<protein>
    <submittedName>
        <fullName evidence="1">Uncharacterized protein</fullName>
    </submittedName>
</protein>
<organism evidence="1">
    <name type="scientific">marine sediment metagenome</name>
    <dbReference type="NCBI Taxonomy" id="412755"/>
    <lineage>
        <taxon>unclassified sequences</taxon>
        <taxon>metagenomes</taxon>
        <taxon>ecological metagenomes</taxon>
    </lineage>
</organism>
<comment type="caution">
    <text evidence="1">The sequence shown here is derived from an EMBL/GenBank/DDBJ whole genome shotgun (WGS) entry which is preliminary data.</text>
</comment>